<feature type="transmembrane region" description="Helical" evidence="1">
    <location>
        <begin position="107"/>
        <end position="126"/>
    </location>
</feature>
<reference evidence="2 3" key="1">
    <citation type="submission" date="2023-02" db="EMBL/GenBank/DDBJ databases">
        <title>Dictyobacter halimunensis sp. nov., a new member of the class Ktedonobacteria from forest soil in a geothermal area.</title>
        <authorList>
            <person name="Rachmania M.K."/>
            <person name="Ningsih F."/>
            <person name="Sakai Y."/>
            <person name="Yabe S."/>
            <person name="Yokota A."/>
            <person name="Sjamsuridzal W."/>
        </authorList>
    </citation>
    <scope>NUCLEOTIDE SEQUENCE [LARGE SCALE GENOMIC DNA]</scope>
    <source>
        <strain evidence="2 3">S3.2.2.5</strain>
    </source>
</reference>
<keyword evidence="3" id="KW-1185">Reference proteome</keyword>
<organism evidence="2 3">
    <name type="scientific">Dictyobacter halimunensis</name>
    <dbReference type="NCBI Taxonomy" id="3026934"/>
    <lineage>
        <taxon>Bacteria</taxon>
        <taxon>Bacillati</taxon>
        <taxon>Chloroflexota</taxon>
        <taxon>Ktedonobacteria</taxon>
        <taxon>Ktedonobacterales</taxon>
        <taxon>Dictyobacteraceae</taxon>
        <taxon>Dictyobacter</taxon>
    </lineage>
</organism>
<evidence type="ECO:0000313" key="2">
    <source>
        <dbReference type="EMBL" id="GLV55467.1"/>
    </source>
</evidence>
<keyword evidence="1" id="KW-0812">Transmembrane</keyword>
<feature type="transmembrane region" description="Helical" evidence="1">
    <location>
        <begin position="73"/>
        <end position="95"/>
    </location>
</feature>
<feature type="transmembrane region" description="Helical" evidence="1">
    <location>
        <begin position="6"/>
        <end position="28"/>
    </location>
</feature>
<evidence type="ECO:0000256" key="1">
    <source>
        <dbReference type="SAM" id="Phobius"/>
    </source>
</evidence>
<keyword evidence="1" id="KW-1133">Transmembrane helix</keyword>
<feature type="transmembrane region" description="Helical" evidence="1">
    <location>
        <begin position="49"/>
        <end position="67"/>
    </location>
</feature>
<protein>
    <submittedName>
        <fullName evidence="2">Uncharacterized protein</fullName>
    </submittedName>
</protein>
<dbReference type="EMBL" id="BSRI01000001">
    <property type="protein sequence ID" value="GLV55467.1"/>
    <property type="molecule type" value="Genomic_DNA"/>
</dbReference>
<feature type="transmembrane region" description="Helical" evidence="1">
    <location>
        <begin position="138"/>
        <end position="157"/>
    </location>
</feature>
<sequence>MVPADFIPFFSVMAGVGATLFGLVFLIITIRPEVTDAEKTTVMQQVQIASSYSALLNPLIISLLALVPHTTIGTVTLIMGAIGLGNTIIMGVSLLQDASNGAKKLRSIGFIIGSLIIFGFEFFYAIQLTIWPENVSALSNLTTFLVIIYLYGVLRAWDLAGVRQFHLRELYLPFLPRNIEEILSDTPHAENPKEASKLKD</sequence>
<accession>A0ABQ6FP55</accession>
<keyword evidence="1" id="KW-0472">Membrane</keyword>
<gene>
    <name evidence="2" type="ORF">KDH_23110</name>
</gene>
<proteinExistence type="predicted"/>
<evidence type="ECO:0000313" key="3">
    <source>
        <dbReference type="Proteomes" id="UP001344906"/>
    </source>
</evidence>
<dbReference type="RefSeq" id="WP_338249829.1">
    <property type="nucleotide sequence ID" value="NZ_BSRI01000001.1"/>
</dbReference>
<dbReference type="Proteomes" id="UP001344906">
    <property type="component" value="Unassembled WGS sequence"/>
</dbReference>
<comment type="caution">
    <text evidence="2">The sequence shown here is derived from an EMBL/GenBank/DDBJ whole genome shotgun (WGS) entry which is preliminary data.</text>
</comment>
<name>A0ABQ6FP55_9CHLR</name>